<dbReference type="RefSeq" id="WP_143434740.1">
    <property type="nucleotide sequence ID" value="NZ_FWWW01000042.1"/>
</dbReference>
<evidence type="ECO:0000259" key="6">
    <source>
        <dbReference type="PROSITE" id="PS51724"/>
    </source>
</evidence>
<dbReference type="Gene3D" id="3.30.70.1070">
    <property type="entry name" value="Sporulation related repeat"/>
    <property type="match status" value="1"/>
</dbReference>
<dbReference type="EC" id="4.2.2.-" evidence="4"/>
<accession>A0A1W1UVC1</accession>
<feature type="domain" description="SPOR" evidence="6">
    <location>
        <begin position="185"/>
        <end position="268"/>
    </location>
</feature>
<dbReference type="PANTHER" id="PTHR34183">
    <property type="entry name" value="ENDOLYTIC PEPTIDOGLYCAN TRANSGLYCOSYLASE RLPA"/>
    <property type="match status" value="1"/>
</dbReference>
<dbReference type="PROSITE" id="PS51724">
    <property type="entry name" value="SPOR"/>
    <property type="match status" value="1"/>
</dbReference>
<dbReference type="GO" id="GO:0071555">
    <property type="term" value="P:cell wall organization"/>
    <property type="evidence" value="ECO:0007669"/>
    <property type="project" value="UniProtKB-KW"/>
</dbReference>
<reference evidence="7 8" key="1">
    <citation type="submission" date="2017-04" db="EMBL/GenBank/DDBJ databases">
        <authorList>
            <person name="Afonso C.L."/>
            <person name="Miller P.J."/>
            <person name="Scott M.A."/>
            <person name="Spackman E."/>
            <person name="Goraichik I."/>
            <person name="Dimitrov K.M."/>
            <person name="Suarez D.L."/>
            <person name="Swayne D.E."/>
        </authorList>
    </citation>
    <scope>NUCLEOTIDE SEQUENCE [LARGE SCALE GENOMIC DNA]</scope>
    <source>
        <strain evidence="7 8">DSM 11622</strain>
    </source>
</reference>
<comment type="function">
    <text evidence="4">Lytic transglycosylase with a strong preference for naked glycan strands that lack stem peptides.</text>
</comment>
<evidence type="ECO:0000256" key="3">
    <source>
        <dbReference type="ARBA" id="ARBA00023316"/>
    </source>
</evidence>
<dbReference type="InterPro" id="IPR009009">
    <property type="entry name" value="RlpA-like_DPBB"/>
</dbReference>
<dbReference type="Pfam" id="PF05036">
    <property type="entry name" value="SPOR"/>
    <property type="match status" value="1"/>
</dbReference>
<evidence type="ECO:0000256" key="1">
    <source>
        <dbReference type="ARBA" id="ARBA00022729"/>
    </source>
</evidence>
<dbReference type="HAMAP" id="MF_02071">
    <property type="entry name" value="RlpA"/>
    <property type="match status" value="1"/>
</dbReference>
<evidence type="ECO:0000256" key="2">
    <source>
        <dbReference type="ARBA" id="ARBA00023239"/>
    </source>
</evidence>
<dbReference type="SUPFAM" id="SSF50685">
    <property type="entry name" value="Barwin-like endoglucanases"/>
    <property type="match status" value="1"/>
</dbReference>
<dbReference type="OrthoDB" id="9779128at2"/>
<dbReference type="Pfam" id="PF03330">
    <property type="entry name" value="DPBB_1"/>
    <property type="match status" value="1"/>
</dbReference>
<comment type="similarity">
    <text evidence="4 5">Belongs to the RlpA family.</text>
</comment>
<dbReference type="PANTHER" id="PTHR34183:SF8">
    <property type="entry name" value="ENDOLYTIC PEPTIDOGLYCAN TRANSGLYCOSYLASE RLPA-RELATED"/>
    <property type="match status" value="1"/>
</dbReference>
<dbReference type="EMBL" id="FWWW01000042">
    <property type="protein sequence ID" value="SMB85047.1"/>
    <property type="molecule type" value="Genomic_DNA"/>
</dbReference>
<dbReference type="CDD" id="cd22268">
    <property type="entry name" value="DPBB_RlpA-like"/>
    <property type="match status" value="1"/>
</dbReference>
<gene>
    <name evidence="4" type="primary">rlpA</name>
    <name evidence="7" type="ORF">SAMN00120144_3156</name>
</gene>
<keyword evidence="7" id="KW-0449">Lipoprotein</keyword>
<dbReference type="Proteomes" id="UP000192266">
    <property type="component" value="Unassembled WGS sequence"/>
</dbReference>
<keyword evidence="2 4" id="KW-0456">Lyase</keyword>
<dbReference type="InterPro" id="IPR034718">
    <property type="entry name" value="RlpA"/>
</dbReference>
<proteinExistence type="inferred from homology"/>
<name>A0A1W1UVC1_9BACT</name>
<evidence type="ECO:0000313" key="8">
    <source>
        <dbReference type="Proteomes" id="UP000192266"/>
    </source>
</evidence>
<keyword evidence="3 4" id="KW-0961">Cell wall biogenesis/degradation</keyword>
<keyword evidence="1" id="KW-0732">Signal</keyword>
<sequence>MIRSSRLPLAGWLFALLLTLPFAFPQTAFATRLRDNDKAPVAATRKKAVVLRGRASWYGIQHQGLRTSSGERFDRNKYTAAHKTLPFNTRLRVTNPQNGKSVVVRVTDRGPFRHQRILDLAEIAARPLGIVQQGAVSVIAEIVPETTPLGPTDAPDDLAEMLNDTIDPEMSEVATTKTAVPATLPASTPAFVVQTGTFSSALNAQNQLTKIRAINSQLPVSMTPESIDGKPLNRVVVGQFASWKAADTVRRQLQQRGIAGLVRQIQVPVKPTAPLLAAGH</sequence>
<protein>
    <recommendedName>
        <fullName evidence="4">Probable endolytic peptidoglycan transglycosylase RlpA</fullName>
        <ecNumber evidence="4">4.2.2.-</ecNumber>
    </recommendedName>
</protein>
<dbReference type="SUPFAM" id="SSF110997">
    <property type="entry name" value="Sporulation related repeat"/>
    <property type="match status" value="1"/>
</dbReference>
<evidence type="ECO:0000313" key="7">
    <source>
        <dbReference type="EMBL" id="SMB85047.1"/>
    </source>
</evidence>
<dbReference type="AlphaFoldDB" id="A0A1W1UVC1"/>
<dbReference type="Gene3D" id="2.40.40.10">
    <property type="entry name" value="RlpA-like domain"/>
    <property type="match status" value="1"/>
</dbReference>
<keyword evidence="8" id="KW-1185">Reference proteome</keyword>
<dbReference type="GO" id="GO:0042834">
    <property type="term" value="F:peptidoglycan binding"/>
    <property type="evidence" value="ECO:0007669"/>
    <property type="project" value="InterPro"/>
</dbReference>
<evidence type="ECO:0000256" key="4">
    <source>
        <dbReference type="HAMAP-Rule" id="MF_02071"/>
    </source>
</evidence>
<organism evidence="7 8">
    <name type="scientific">Hymenobacter roseosalivarius DSM 11622</name>
    <dbReference type="NCBI Taxonomy" id="645990"/>
    <lineage>
        <taxon>Bacteria</taxon>
        <taxon>Pseudomonadati</taxon>
        <taxon>Bacteroidota</taxon>
        <taxon>Cytophagia</taxon>
        <taxon>Cytophagales</taxon>
        <taxon>Hymenobacteraceae</taxon>
        <taxon>Hymenobacter</taxon>
    </lineage>
</organism>
<dbReference type="InterPro" id="IPR007730">
    <property type="entry name" value="SPOR-like_dom"/>
</dbReference>
<dbReference type="InterPro" id="IPR036908">
    <property type="entry name" value="RlpA-like_sf"/>
</dbReference>
<dbReference type="GO" id="GO:0008932">
    <property type="term" value="F:lytic endotransglycosylase activity"/>
    <property type="evidence" value="ECO:0007669"/>
    <property type="project" value="UniProtKB-UniRule"/>
</dbReference>
<dbReference type="GO" id="GO:0000270">
    <property type="term" value="P:peptidoglycan metabolic process"/>
    <property type="evidence" value="ECO:0007669"/>
    <property type="project" value="UniProtKB-UniRule"/>
</dbReference>
<dbReference type="NCBIfam" id="TIGR00413">
    <property type="entry name" value="rlpA"/>
    <property type="match status" value="1"/>
</dbReference>
<dbReference type="STRING" id="645990.SAMN00120144_3156"/>
<dbReference type="InterPro" id="IPR036680">
    <property type="entry name" value="SPOR-like_sf"/>
</dbReference>
<evidence type="ECO:0000256" key="5">
    <source>
        <dbReference type="RuleBase" id="RU003495"/>
    </source>
</evidence>
<dbReference type="InterPro" id="IPR012997">
    <property type="entry name" value="RplA"/>
</dbReference>